<evidence type="ECO:0000313" key="1">
    <source>
        <dbReference type="EMBL" id="MFC5500169.1"/>
    </source>
</evidence>
<dbReference type="RefSeq" id="WP_376852409.1">
    <property type="nucleotide sequence ID" value="NZ_JBHSMF010000010.1"/>
</dbReference>
<proteinExistence type="predicted"/>
<dbReference type="Proteomes" id="UP001596037">
    <property type="component" value="Unassembled WGS sequence"/>
</dbReference>
<name>A0ABW0NMN2_9BURK</name>
<sequence length="107" mass="11448">MNQTPDHHEPASDGAEERVTGPFLGYHVAALGCFAGEGTGFRGFYRICREPPASYWTADYIVQGRCGPEASCCDDAMRMAEQAAASQIEAMGAGTAEHSPTSTRRFG</sequence>
<keyword evidence="2" id="KW-1185">Reference proteome</keyword>
<dbReference type="EMBL" id="JBHSMF010000010">
    <property type="protein sequence ID" value="MFC5500169.1"/>
    <property type="molecule type" value="Genomic_DNA"/>
</dbReference>
<organism evidence="1 2">
    <name type="scientific">Caenimonas terrae</name>
    <dbReference type="NCBI Taxonomy" id="696074"/>
    <lineage>
        <taxon>Bacteria</taxon>
        <taxon>Pseudomonadati</taxon>
        <taxon>Pseudomonadota</taxon>
        <taxon>Betaproteobacteria</taxon>
        <taxon>Burkholderiales</taxon>
        <taxon>Comamonadaceae</taxon>
        <taxon>Caenimonas</taxon>
    </lineage>
</organism>
<gene>
    <name evidence="1" type="ORF">ACFPOE_21685</name>
</gene>
<protein>
    <submittedName>
        <fullName evidence="1">Uncharacterized protein</fullName>
    </submittedName>
</protein>
<accession>A0ABW0NMN2</accession>
<evidence type="ECO:0000313" key="2">
    <source>
        <dbReference type="Proteomes" id="UP001596037"/>
    </source>
</evidence>
<comment type="caution">
    <text evidence="1">The sequence shown here is derived from an EMBL/GenBank/DDBJ whole genome shotgun (WGS) entry which is preliminary data.</text>
</comment>
<reference evidence="2" key="1">
    <citation type="journal article" date="2019" name="Int. J. Syst. Evol. Microbiol.">
        <title>The Global Catalogue of Microorganisms (GCM) 10K type strain sequencing project: providing services to taxonomists for standard genome sequencing and annotation.</title>
        <authorList>
            <consortium name="The Broad Institute Genomics Platform"/>
            <consortium name="The Broad Institute Genome Sequencing Center for Infectious Disease"/>
            <person name="Wu L."/>
            <person name="Ma J."/>
        </authorList>
    </citation>
    <scope>NUCLEOTIDE SEQUENCE [LARGE SCALE GENOMIC DNA]</scope>
    <source>
        <strain evidence="2">CCUG 57401</strain>
    </source>
</reference>